<evidence type="ECO:0000313" key="1">
    <source>
        <dbReference type="EMBL" id="KAG6575552.1"/>
    </source>
</evidence>
<comment type="caution">
    <text evidence="1">The sequence shown here is derived from an EMBL/GenBank/DDBJ whole genome shotgun (WGS) entry which is preliminary data.</text>
</comment>
<sequence>MGTGSSQHLGMPELSRNPSNGYCYALCGLACLSGPIECALCIGSCMISAQDSPMDINHLNNAYFCKLGCATSRCTRLLSNARTGRSTASFRKCYAKCFIACAITPGITLGTCGATCLAKCLFIASAPMDFNHMDTHYFCKLGCATSMCTKFSTKNDPSEKKVERCVDSCAGTCIKA</sequence>
<dbReference type="PANTHER" id="PTHR36312">
    <property type="entry name" value="THIONIN-LIKE PROTEIN 1"/>
    <property type="match status" value="1"/>
</dbReference>
<accession>A0AAV6M4L1</accession>
<dbReference type="Proteomes" id="UP000685013">
    <property type="component" value="Chromosome 17"/>
</dbReference>
<reference evidence="1 2" key="1">
    <citation type="journal article" date="2021" name="Hortic Res">
        <title>The domestication of Cucurbita argyrosperma as revealed by the genome of its wild relative.</title>
        <authorList>
            <person name="Barrera-Redondo J."/>
            <person name="Sanchez-de la Vega G."/>
            <person name="Aguirre-Liguori J.A."/>
            <person name="Castellanos-Morales G."/>
            <person name="Gutierrez-Guerrero Y.T."/>
            <person name="Aguirre-Dugua X."/>
            <person name="Aguirre-Planter E."/>
            <person name="Tenaillon M.I."/>
            <person name="Lira-Saade R."/>
            <person name="Eguiarte L.E."/>
        </authorList>
    </citation>
    <scope>NUCLEOTIDE SEQUENCE [LARGE SCALE GENOMIC DNA]</scope>
    <source>
        <strain evidence="1">JBR-2021</strain>
    </source>
</reference>
<dbReference type="EMBL" id="JAGKQH010000017">
    <property type="protein sequence ID" value="KAG6575552.1"/>
    <property type="molecule type" value="Genomic_DNA"/>
</dbReference>
<evidence type="ECO:0000313" key="2">
    <source>
        <dbReference type="Proteomes" id="UP000685013"/>
    </source>
</evidence>
<name>A0AAV6M4L1_9ROSI</name>
<dbReference type="PANTHER" id="PTHR36312:SF1">
    <property type="entry name" value="OS01G0594500 PROTEIN"/>
    <property type="match status" value="1"/>
</dbReference>
<feature type="non-terminal residue" evidence="1">
    <location>
        <position position="1"/>
    </location>
</feature>
<gene>
    <name evidence="1" type="ORF">SDJN03_26191</name>
</gene>
<protein>
    <submittedName>
        <fullName evidence="1">Thionin-like protein 2</fullName>
    </submittedName>
</protein>
<organism evidence="1 2">
    <name type="scientific">Cucurbita argyrosperma subsp. sororia</name>
    <dbReference type="NCBI Taxonomy" id="37648"/>
    <lineage>
        <taxon>Eukaryota</taxon>
        <taxon>Viridiplantae</taxon>
        <taxon>Streptophyta</taxon>
        <taxon>Embryophyta</taxon>
        <taxon>Tracheophyta</taxon>
        <taxon>Spermatophyta</taxon>
        <taxon>Magnoliopsida</taxon>
        <taxon>eudicotyledons</taxon>
        <taxon>Gunneridae</taxon>
        <taxon>Pentapetalae</taxon>
        <taxon>rosids</taxon>
        <taxon>fabids</taxon>
        <taxon>Cucurbitales</taxon>
        <taxon>Cucurbitaceae</taxon>
        <taxon>Cucurbiteae</taxon>
        <taxon>Cucurbita</taxon>
    </lineage>
</organism>
<keyword evidence="2" id="KW-1185">Reference proteome</keyword>
<proteinExistence type="predicted"/>
<dbReference type="InterPro" id="IPR038975">
    <property type="entry name" value="THNL"/>
</dbReference>
<dbReference type="AlphaFoldDB" id="A0AAV6M4L1"/>